<keyword evidence="1" id="KW-0812">Transmembrane</keyword>
<dbReference type="EMBL" id="JAZHFV010000011">
    <property type="protein sequence ID" value="MEX4010247.1"/>
    <property type="molecule type" value="Genomic_DNA"/>
</dbReference>
<gene>
    <name evidence="2" type="ORF">V1479_23275</name>
</gene>
<evidence type="ECO:0000256" key="1">
    <source>
        <dbReference type="SAM" id="Phobius"/>
    </source>
</evidence>
<protein>
    <recommendedName>
        <fullName evidence="4">TIGR02588 family protein</fullName>
    </recommendedName>
</protein>
<sequence length="130" mass="14192">MNGKENKHRNGRPALEWIVGVISAIVVLGILAFLSYEALFGEVRPPDLLATIDSTEDVEGGTLVLVTLMNRGDQAAAEITVEATGTHVSRKELRFDYIPSHAVRRGAFLVEGPADTAKDLRLRIHGYVEP</sequence>
<name>A0ABV3WZX2_9HYPH</name>
<keyword evidence="1" id="KW-0472">Membrane</keyword>
<organism evidence="2 3">
    <name type="scientific">Neoaquamicrobium sediminum</name>
    <dbReference type="NCBI Taxonomy" id="1849104"/>
    <lineage>
        <taxon>Bacteria</taxon>
        <taxon>Pseudomonadati</taxon>
        <taxon>Pseudomonadota</taxon>
        <taxon>Alphaproteobacteria</taxon>
        <taxon>Hyphomicrobiales</taxon>
        <taxon>Phyllobacteriaceae</taxon>
        <taxon>Neoaquamicrobium</taxon>
    </lineage>
</organism>
<keyword evidence="3" id="KW-1185">Reference proteome</keyword>
<dbReference type="Proteomes" id="UP001559025">
    <property type="component" value="Unassembled WGS sequence"/>
</dbReference>
<comment type="caution">
    <text evidence="2">The sequence shown here is derived from an EMBL/GenBank/DDBJ whole genome shotgun (WGS) entry which is preliminary data.</text>
</comment>
<evidence type="ECO:0000313" key="3">
    <source>
        <dbReference type="Proteomes" id="UP001559025"/>
    </source>
</evidence>
<evidence type="ECO:0008006" key="4">
    <source>
        <dbReference type="Google" id="ProtNLM"/>
    </source>
</evidence>
<reference evidence="2 3" key="1">
    <citation type="submission" date="2024-01" db="EMBL/GenBank/DDBJ databases">
        <title>New evidence supports the origin of RcGTA from prophage.</title>
        <authorList>
            <person name="Xu Y."/>
            <person name="Liu B."/>
            <person name="Chen F."/>
        </authorList>
    </citation>
    <scope>NUCLEOTIDE SEQUENCE [LARGE SCALE GENOMIC DNA]</scope>
    <source>
        <strain evidence="2 3">CBW1107-2</strain>
    </source>
</reference>
<evidence type="ECO:0000313" key="2">
    <source>
        <dbReference type="EMBL" id="MEX4010247.1"/>
    </source>
</evidence>
<dbReference type="RefSeq" id="WP_368804962.1">
    <property type="nucleotide sequence ID" value="NZ_JAZHFV010000011.1"/>
</dbReference>
<accession>A0ABV3WZX2</accession>
<feature type="transmembrane region" description="Helical" evidence="1">
    <location>
        <begin position="14"/>
        <end position="36"/>
    </location>
</feature>
<keyword evidence="1" id="KW-1133">Transmembrane helix</keyword>
<proteinExistence type="predicted"/>